<feature type="domain" description="Vps41 beta-propeller" evidence="5">
    <location>
        <begin position="71"/>
        <end position="413"/>
    </location>
</feature>
<dbReference type="GO" id="GO:0009267">
    <property type="term" value="P:cellular response to starvation"/>
    <property type="evidence" value="ECO:0007669"/>
    <property type="project" value="TreeGrafter"/>
</dbReference>
<reference evidence="6 7" key="1">
    <citation type="journal article" date="2016" name="Proc. Natl. Acad. Sci. U.S.A.">
        <title>Comparative genomics of biotechnologically important yeasts.</title>
        <authorList>
            <person name="Riley R."/>
            <person name="Haridas S."/>
            <person name="Wolfe K.H."/>
            <person name="Lopes M.R."/>
            <person name="Hittinger C.T."/>
            <person name="Goeker M."/>
            <person name="Salamov A.A."/>
            <person name="Wisecaver J.H."/>
            <person name="Long T.M."/>
            <person name="Calvey C.H."/>
            <person name="Aerts A.L."/>
            <person name="Barry K.W."/>
            <person name="Choi C."/>
            <person name="Clum A."/>
            <person name="Coughlan A.Y."/>
            <person name="Deshpande S."/>
            <person name="Douglass A.P."/>
            <person name="Hanson S.J."/>
            <person name="Klenk H.-P."/>
            <person name="LaButti K.M."/>
            <person name="Lapidus A."/>
            <person name="Lindquist E.A."/>
            <person name="Lipzen A.M."/>
            <person name="Meier-Kolthoff J.P."/>
            <person name="Ohm R.A."/>
            <person name="Otillar R.P."/>
            <person name="Pangilinan J.L."/>
            <person name="Peng Y."/>
            <person name="Rokas A."/>
            <person name="Rosa C.A."/>
            <person name="Scheuner C."/>
            <person name="Sibirny A.A."/>
            <person name="Slot J.C."/>
            <person name="Stielow J.B."/>
            <person name="Sun H."/>
            <person name="Kurtzman C.P."/>
            <person name="Blackwell M."/>
            <person name="Grigoriev I.V."/>
            <person name="Jeffries T.W."/>
        </authorList>
    </citation>
    <scope>NUCLEOTIDE SEQUENCE [LARGE SCALE GENOMIC DNA]</scope>
    <source>
        <strain evidence="7">ATCC 58044 / CBS 1984 / NCYC 433 / NRRL Y-366-8</strain>
    </source>
</reference>
<dbReference type="EMBL" id="KV454209">
    <property type="protein sequence ID" value="ODQ60857.1"/>
    <property type="molecule type" value="Genomic_DNA"/>
</dbReference>
<dbReference type="Pfam" id="PF23556">
    <property type="entry name" value="TPR_Vps41"/>
    <property type="match status" value="1"/>
</dbReference>
<dbReference type="Proteomes" id="UP000094112">
    <property type="component" value="Unassembled WGS sequence"/>
</dbReference>
<evidence type="ECO:0000313" key="7">
    <source>
        <dbReference type="Proteomes" id="UP000094112"/>
    </source>
</evidence>
<dbReference type="OrthoDB" id="244107at2759"/>
<feature type="region of interest" description="Disordered" evidence="4">
    <location>
        <begin position="1"/>
        <end position="70"/>
    </location>
</feature>
<dbReference type="GO" id="GO:0098588">
    <property type="term" value="C:bounding membrane of organelle"/>
    <property type="evidence" value="ECO:0007669"/>
    <property type="project" value="UniProtKB-ARBA"/>
</dbReference>
<dbReference type="Gene3D" id="1.25.40.10">
    <property type="entry name" value="Tetratricopeptide repeat domain"/>
    <property type="match status" value="1"/>
</dbReference>
<dbReference type="GeneID" id="30202748"/>
<dbReference type="PANTHER" id="PTHR12616">
    <property type="entry name" value="VACUOLAR PROTEIN SORTING VPS41"/>
    <property type="match status" value="1"/>
</dbReference>
<gene>
    <name evidence="6" type="ORF">WICANDRAFT_83174</name>
</gene>
<dbReference type="InterPro" id="IPR000547">
    <property type="entry name" value="Clathrin_H-chain/VPS_repeat"/>
</dbReference>
<keyword evidence="1" id="KW-0813">Transport</keyword>
<evidence type="ECO:0000256" key="1">
    <source>
        <dbReference type="ARBA" id="ARBA00022448"/>
    </source>
</evidence>
<dbReference type="Gene3D" id="2.130.10.10">
    <property type="entry name" value="YVTN repeat-like/Quinoprotein amine dehydrogenase"/>
    <property type="match status" value="1"/>
</dbReference>
<name>A0A1E3P7K6_WICAA</name>
<dbReference type="GO" id="GO:0016236">
    <property type="term" value="P:macroautophagy"/>
    <property type="evidence" value="ECO:0007669"/>
    <property type="project" value="TreeGrafter"/>
</dbReference>
<feature type="compositionally biased region" description="Acidic residues" evidence="4">
    <location>
        <begin position="35"/>
        <end position="68"/>
    </location>
</feature>
<dbReference type="PANTHER" id="PTHR12616:SF1">
    <property type="entry name" value="VACUOLAR PROTEIN SORTING-ASSOCIATED PROTEIN 41 HOMOLOG"/>
    <property type="match status" value="1"/>
</dbReference>
<dbReference type="InterPro" id="IPR011990">
    <property type="entry name" value="TPR-like_helical_dom_sf"/>
</dbReference>
<dbReference type="GO" id="GO:0006623">
    <property type="term" value="P:protein targeting to vacuole"/>
    <property type="evidence" value="ECO:0007669"/>
    <property type="project" value="InterPro"/>
</dbReference>
<dbReference type="PROSITE" id="PS50236">
    <property type="entry name" value="CHCR"/>
    <property type="match status" value="1"/>
</dbReference>
<dbReference type="InterPro" id="IPR045111">
    <property type="entry name" value="Vps41/Vps8"/>
</dbReference>
<evidence type="ECO:0000256" key="2">
    <source>
        <dbReference type="ARBA" id="ARBA00022927"/>
    </source>
</evidence>
<proteinExistence type="predicted"/>
<dbReference type="GO" id="GO:0005770">
    <property type="term" value="C:late endosome"/>
    <property type="evidence" value="ECO:0007669"/>
    <property type="project" value="TreeGrafter"/>
</dbReference>
<sequence length="891" mass="102821">MSLKENGHQNVTNGEEIDNIEHKQQDIQDIPNENDKEEEQEEEEDVESEEASSESESSEEEDEEDEDPPMLKYSRLTQLPKTFFNKELVSNCLIHENVFAFGTASGLLYLTTPNLKTIGTIRARKSPILSIHTDGSFIAAASMDGTIVIASISQIKNNNQSSTVAYDIKTPIYSVVLNGQYKDTKSFIYGNKGGQVILSHTNWLGNRTERVLGQDSGPIVGLTLVEEVLIWMSDDGVTIFNLHNETVLKTLQRPKESPPAELIWPKVNYQEHDRLLIGWVNHVWCLKVTPSEKNKGNENFRLSSAMSSFNRPSSEASVVVEFEYSIDGLIAGIGSFKDDSLMILSISEEDKLNSPPELRIINSITHEETSTDTIVLKGYENLRINDFHLGQYIGAQRSKFFIISATDGIIAEEFDLLGRFNWFVERERFLEAWEMSEHLIAKEERCNVGIRQVQVYLDDDNWDQASKFLKQVLKFDGDDDNDETFRSYVLEKWEQWSWIFIHSKKIEKLASILPIEDEGLPKELYNKCLESFLQNDDDIIYDFLNSWDYRLYDYQHIETLIENKLEVEPNLSNLRRSLAELYLKTNEPSLSVNHFIKLKDPNTIDLLSKHHLVAKFIDFLPEIIRFQIGENDLQNAPATILGEKLSHIIEILVENRHEVLPSQIVPLMNSNGLNIITFLYLQNVSKIDPFAVESYETEMVELYSQFDRSQLLTYLKKKQHYNIDKVMEIMQRENFNQELVYLLGKVGRAKEAMYLIINKMDDPKQAIEFATEQKNPELWEIFLEYGITKPNFIKVLIEYTGVLFDAQILKKIPERVEIEGLKDSLIRITMDNELILSIQENILKILENEAIKVSDELNELRIRGKMVNELEIFQKHTEVELLHNGELKPVE</sequence>
<organism evidence="6 7">
    <name type="scientific">Wickerhamomyces anomalus (strain ATCC 58044 / CBS 1984 / NCYC 433 / NRRL Y-366-8)</name>
    <name type="common">Yeast</name>
    <name type="synonym">Hansenula anomala</name>
    <dbReference type="NCBI Taxonomy" id="683960"/>
    <lineage>
        <taxon>Eukaryota</taxon>
        <taxon>Fungi</taxon>
        <taxon>Dikarya</taxon>
        <taxon>Ascomycota</taxon>
        <taxon>Saccharomycotina</taxon>
        <taxon>Saccharomycetes</taxon>
        <taxon>Phaffomycetales</taxon>
        <taxon>Wickerhamomycetaceae</taxon>
        <taxon>Wickerhamomyces</taxon>
    </lineage>
</organism>
<dbReference type="SMART" id="SM00299">
    <property type="entry name" value="CLH"/>
    <property type="match status" value="1"/>
</dbReference>
<accession>A0A1E3P7K6</accession>
<dbReference type="Pfam" id="PF23411">
    <property type="entry name" value="Beta-prop_Vps41"/>
    <property type="match status" value="1"/>
</dbReference>
<dbReference type="STRING" id="683960.A0A1E3P7K6"/>
<protein>
    <recommendedName>
        <fullName evidence="5">Vps41 beta-propeller domain-containing protein</fullName>
    </recommendedName>
</protein>
<keyword evidence="7" id="KW-1185">Reference proteome</keyword>
<dbReference type="InterPro" id="IPR015943">
    <property type="entry name" value="WD40/YVTN_repeat-like_dom_sf"/>
</dbReference>
<dbReference type="InterPro" id="IPR036322">
    <property type="entry name" value="WD40_repeat_dom_sf"/>
</dbReference>
<dbReference type="GO" id="GO:0030897">
    <property type="term" value="C:HOPS complex"/>
    <property type="evidence" value="ECO:0007669"/>
    <property type="project" value="TreeGrafter"/>
</dbReference>
<keyword evidence="2" id="KW-0653">Protein transport</keyword>
<dbReference type="RefSeq" id="XP_019040064.1">
    <property type="nucleotide sequence ID" value="XM_019185502.1"/>
</dbReference>
<dbReference type="InterPro" id="IPR057780">
    <property type="entry name" value="Beta-prop_Vps41"/>
</dbReference>
<dbReference type="GO" id="GO:0034058">
    <property type="term" value="P:endosomal vesicle fusion"/>
    <property type="evidence" value="ECO:0007669"/>
    <property type="project" value="TreeGrafter"/>
</dbReference>
<evidence type="ECO:0000256" key="3">
    <source>
        <dbReference type="PROSITE-ProRule" id="PRU01006"/>
    </source>
</evidence>
<dbReference type="AlphaFoldDB" id="A0A1E3P7K6"/>
<dbReference type="SUPFAM" id="SSF50978">
    <property type="entry name" value="WD40 repeat-like"/>
    <property type="match status" value="1"/>
</dbReference>
<feature type="repeat" description="CHCR" evidence="3">
    <location>
        <begin position="652"/>
        <end position="795"/>
    </location>
</feature>
<evidence type="ECO:0000259" key="5">
    <source>
        <dbReference type="Pfam" id="PF23411"/>
    </source>
</evidence>
<evidence type="ECO:0000313" key="6">
    <source>
        <dbReference type="EMBL" id="ODQ60857.1"/>
    </source>
</evidence>
<evidence type="ECO:0000256" key="4">
    <source>
        <dbReference type="SAM" id="MobiDB-lite"/>
    </source>
</evidence>